<reference evidence="6 7" key="1">
    <citation type="submission" date="2024-04" db="EMBL/GenBank/DDBJ databases">
        <title>Tritrichomonas musculus Genome.</title>
        <authorList>
            <person name="Alves-Ferreira E."/>
            <person name="Grigg M."/>
            <person name="Lorenzi H."/>
            <person name="Galac M."/>
        </authorList>
    </citation>
    <scope>NUCLEOTIDE SEQUENCE [LARGE SCALE GENOMIC DNA]</scope>
    <source>
        <strain evidence="6 7">EAF2021</strain>
    </source>
</reference>
<accession>A0ABR2IMW1</accession>
<dbReference type="Proteomes" id="UP001470230">
    <property type="component" value="Unassembled WGS sequence"/>
</dbReference>
<dbReference type="PANTHER" id="PTHR12400">
    <property type="entry name" value="INOSITOL POLYPHOSPHATE KINASE"/>
    <property type="match status" value="1"/>
</dbReference>
<dbReference type="InterPro" id="IPR038286">
    <property type="entry name" value="IPK_sf"/>
</dbReference>
<comment type="caution">
    <text evidence="6">The sequence shown here is derived from an EMBL/GenBank/DDBJ whole genome shotgun (WGS) entry which is preliminary data.</text>
</comment>
<proteinExistence type="inferred from homology"/>
<dbReference type="Pfam" id="PF03770">
    <property type="entry name" value="IPK"/>
    <property type="match status" value="1"/>
</dbReference>
<evidence type="ECO:0000256" key="5">
    <source>
        <dbReference type="SAM" id="MobiDB-lite"/>
    </source>
</evidence>
<dbReference type="EMBL" id="JAPFFF010000015">
    <property type="protein sequence ID" value="KAK8866323.1"/>
    <property type="molecule type" value="Genomic_DNA"/>
</dbReference>
<dbReference type="InterPro" id="IPR005522">
    <property type="entry name" value="IPK"/>
</dbReference>
<evidence type="ECO:0000256" key="3">
    <source>
        <dbReference type="ARBA" id="ARBA00022777"/>
    </source>
</evidence>
<sequence>MQEGYTVELEGKSETQGGGHGRISQCRVVIPCISKPLDHREGNAYKLLQNTPLSTVIPKFYGIHDGCIIISDLTSGFSSPCLADFKIGTRHYDLQATKEKIEGLIKKQKGSTTDSHGIRLIDVKTRKNGEVIDKWDKKQGLKLSFDELKDVVKKYVPSSLVEDLRLQIQIILGKIAQTRKENPGFRMYAGSVLIAYDGDHLEKGVRSCLIDFAHTYINVETEGARADDPSLEDNILLGVRSLINLIP</sequence>
<dbReference type="Gene3D" id="3.30.470.160">
    <property type="entry name" value="Inositol polyphosphate kinase"/>
    <property type="match status" value="1"/>
</dbReference>
<protein>
    <recommendedName>
        <fullName evidence="4">Kinase</fullName>
        <ecNumber evidence="4">2.7.-.-</ecNumber>
    </recommendedName>
</protein>
<keyword evidence="3 4" id="KW-0418">Kinase</keyword>
<name>A0ABR2IMW1_9EUKA</name>
<dbReference type="SUPFAM" id="SSF56104">
    <property type="entry name" value="SAICAR synthase-like"/>
    <property type="match status" value="1"/>
</dbReference>
<organism evidence="6 7">
    <name type="scientific">Tritrichomonas musculus</name>
    <dbReference type="NCBI Taxonomy" id="1915356"/>
    <lineage>
        <taxon>Eukaryota</taxon>
        <taxon>Metamonada</taxon>
        <taxon>Parabasalia</taxon>
        <taxon>Tritrichomonadida</taxon>
        <taxon>Tritrichomonadidae</taxon>
        <taxon>Tritrichomonas</taxon>
    </lineage>
</organism>
<evidence type="ECO:0000256" key="4">
    <source>
        <dbReference type="RuleBase" id="RU363090"/>
    </source>
</evidence>
<comment type="similarity">
    <text evidence="1 4">Belongs to the inositol phosphokinase (IPK) family.</text>
</comment>
<evidence type="ECO:0000256" key="1">
    <source>
        <dbReference type="ARBA" id="ARBA00007374"/>
    </source>
</evidence>
<dbReference type="PANTHER" id="PTHR12400:SF21">
    <property type="entry name" value="KINASE"/>
    <property type="match status" value="1"/>
</dbReference>
<evidence type="ECO:0000313" key="6">
    <source>
        <dbReference type="EMBL" id="KAK8866323.1"/>
    </source>
</evidence>
<evidence type="ECO:0000256" key="2">
    <source>
        <dbReference type="ARBA" id="ARBA00022679"/>
    </source>
</evidence>
<gene>
    <name evidence="6" type="ORF">M9Y10_009284</name>
</gene>
<dbReference type="EC" id="2.7.-.-" evidence="4"/>
<feature type="region of interest" description="Disordered" evidence="5">
    <location>
        <begin position="1"/>
        <end position="21"/>
    </location>
</feature>
<evidence type="ECO:0000313" key="7">
    <source>
        <dbReference type="Proteomes" id="UP001470230"/>
    </source>
</evidence>
<keyword evidence="7" id="KW-1185">Reference proteome</keyword>
<keyword evidence="2 4" id="KW-0808">Transferase</keyword>